<protein>
    <recommendedName>
        <fullName evidence="3">DNA-binding protein</fullName>
    </recommendedName>
</protein>
<reference evidence="1" key="1">
    <citation type="submission" date="2023-04" db="EMBL/GenBank/DDBJ databases">
        <title>Comparative genomic analysis of Cohnella hashimotonis sp. nov., isolated from the International Space Station.</title>
        <authorList>
            <person name="Venkateswaran K."/>
            <person name="Simpson A."/>
        </authorList>
    </citation>
    <scope>NUCLEOTIDE SEQUENCE</scope>
    <source>
        <strain evidence="1">F6_2S_P_1</strain>
    </source>
</reference>
<dbReference type="Proteomes" id="UP001161691">
    <property type="component" value="Unassembled WGS sequence"/>
</dbReference>
<keyword evidence="2" id="KW-1185">Reference proteome</keyword>
<evidence type="ECO:0008006" key="3">
    <source>
        <dbReference type="Google" id="ProtNLM"/>
    </source>
</evidence>
<dbReference type="RefSeq" id="WP_282907057.1">
    <property type="nucleotide sequence ID" value="NZ_JAGRPV010000001.1"/>
</dbReference>
<evidence type="ECO:0000313" key="1">
    <source>
        <dbReference type="EMBL" id="MDI4644025.1"/>
    </source>
</evidence>
<proteinExistence type="predicted"/>
<accession>A0ABT6TB29</accession>
<comment type="caution">
    <text evidence="1">The sequence shown here is derived from an EMBL/GenBank/DDBJ whole genome shotgun (WGS) entry which is preliminary data.</text>
</comment>
<organism evidence="1 2">
    <name type="scientific">Cohnella hashimotonis</name>
    <dbReference type="NCBI Taxonomy" id="2826895"/>
    <lineage>
        <taxon>Bacteria</taxon>
        <taxon>Bacillati</taxon>
        <taxon>Bacillota</taxon>
        <taxon>Bacilli</taxon>
        <taxon>Bacillales</taxon>
        <taxon>Paenibacillaceae</taxon>
        <taxon>Cohnella</taxon>
    </lineage>
</organism>
<evidence type="ECO:0000313" key="2">
    <source>
        <dbReference type="Proteomes" id="UP001161691"/>
    </source>
</evidence>
<gene>
    <name evidence="1" type="ORF">KB449_03595</name>
</gene>
<dbReference type="EMBL" id="JAGRPV010000001">
    <property type="protein sequence ID" value="MDI4644025.1"/>
    <property type="molecule type" value="Genomic_DNA"/>
</dbReference>
<sequence length="229" mass="26378">MADRLFEAAYQEMLAKAIRSSKGERKRRLKDVDRYNEKLALKNVWWPAVGNLNYIHPEYEVADYNGVIRFVDNAYIPPGAYRGMFVESDAFGTHLRDVNRYRFADNLERQNLLLIDGWHILRFSRDDMLEKPKRCQQTLLVAMAAWGYGNLGATSAEISLHERAILHWCGKQRNTIKIREVMSALKIGHQAAFIGLQALDAKGFVKSNRSPSGRITSYAVLPRLYRNQM</sequence>
<name>A0ABT6TB29_9BACL</name>